<accession>A0ABS2DS78</accession>
<dbReference type="EMBL" id="JACJJC010000009">
    <property type="protein sequence ID" value="MBM6704190.1"/>
    <property type="molecule type" value="Genomic_DNA"/>
</dbReference>
<evidence type="ECO:0000256" key="4">
    <source>
        <dbReference type="ARBA" id="ARBA00037981"/>
    </source>
</evidence>
<dbReference type="Gene3D" id="3.40.50.360">
    <property type="match status" value="1"/>
</dbReference>
<dbReference type="RefSeq" id="WP_205102663.1">
    <property type="nucleotide sequence ID" value="NZ_JACJJC010000009.1"/>
</dbReference>
<organism evidence="6 7">
    <name type="scientific">Sutterella massiliensis</name>
    <dbReference type="NCBI Taxonomy" id="1816689"/>
    <lineage>
        <taxon>Bacteria</taxon>
        <taxon>Pseudomonadati</taxon>
        <taxon>Pseudomonadota</taxon>
        <taxon>Betaproteobacteria</taxon>
        <taxon>Burkholderiales</taxon>
        <taxon>Sutterellaceae</taxon>
        <taxon>Sutterella</taxon>
    </lineage>
</organism>
<evidence type="ECO:0000256" key="3">
    <source>
        <dbReference type="ARBA" id="ARBA00022827"/>
    </source>
</evidence>
<keyword evidence="7" id="KW-1185">Reference proteome</keyword>
<dbReference type="PANTHER" id="PTHR46305:SF3">
    <property type="entry name" value="NADPH:QUINONE OXIDOREDUCTASE MDAB"/>
    <property type="match status" value="1"/>
</dbReference>
<comment type="similarity">
    <text evidence="4">Belongs to the oxidoreductase MdaB family.</text>
</comment>
<gene>
    <name evidence="6" type="ORF">H6A60_06800</name>
</gene>
<dbReference type="Pfam" id="PF02525">
    <property type="entry name" value="Flavodoxin_2"/>
    <property type="match status" value="1"/>
</dbReference>
<keyword evidence="2" id="KW-0285">Flavoprotein</keyword>
<evidence type="ECO:0000313" key="7">
    <source>
        <dbReference type="Proteomes" id="UP000715095"/>
    </source>
</evidence>
<protein>
    <submittedName>
        <fullName evidence="6">NAD(P)H-dependent oxidoreductase</fullName>
    </submittedName>
</protein>
<feature type="domain" description="Flavodoxin-like fold" evidence="5">
    <location>
        <begin position="3"/>
        <end position="172"/>
    </location>
</feature>
<reference evidence="6 7" key="1">
    <citation type="journal article" date="2021" name="Sci. Rep.">
        <title>The distribution of antibiotic resistance genes in chicken gut microbiota commensals.</title>
        <authorList>
            <person name="Juricova H."/>
            <person name="Matiasovicova J."/>
            <person name="Kubasova T."/>
            <person name="Cejkova D."/>
            <person name="Rychlik I."/>
        </authorList>
    </citation>
    <scope>NUCLEOTIDE SEQUENCE [LARGE SCALE GENOMIC DNA]</scope>
    <source>
        <strain evidence="6 7">An829</strain>
    </source>
</reference>
<evidence type="ECO:0000256" key="2">
    <source>
        <dbReference type="ARBA" id="ARBA00022630"/>
    </source>
</evidence>
<evidence type="ECO:0000313" key="6">
    <source>
        <dbReference type="EMBL" id="MBM6704190.1"/>
    </source>
</evidence>
<sequence>MNNVLIIDGSAKWHGSGGTLTRSFVELATDVLKSLGHQVTVTCVDCDFSVDEEVKKILAADTILVQFPAWWMNPPWQFKRYEDEVFLDPRINGGDGRSRSDATRLYGRGGVCINKTYMLSSTWNAPQEAFEDPLQFFDGKGIDAVLMPVHKTFEFLGMRPLPSFMANDVLKNPRIAVDLDRFKIHLIRYFASSN</sequence>
<name>A0ABS2DS78_9BURK</name>
<evidence type="ECO:0000259" key="5">
    <source>
        <dbReference type="Pfam" id="PF02525"/>
    </source>
</evidence>
<dbReference type="InterPro" id="IPR052397">
    <property type="entry name" value="NADPH-QR_MdaB"/>
</dbReference>
<comment type="caution">
    <text evidence="6">The sequence shown here is derived from an EMBL/GenBank/DDBJ whole genome shotgun (WGS) entry which is preliminary data.</text>
</comment>
<dbReference type="SUPFAM" id="SSF52218">
    <property type="entry name" value="Flavoproteins"/>
    <property type="match status" value="1"/>
</dbReference>
<dbReference type="InterPro" id="IPR029039">
    <property type="entry name" value="Flavoprotein-like_sf"/>
</dbReference>
<dbReference type="Proteomes" id="UP000715095">
    <property type="component" value="Unassembled WGS sequence"/>
</dbReference>
<comment type="cofactor">
    <cofactor evidence="1">
        <name>FAD</name>
        <dbReference type="ChEBI" id="CHEBI:57692"/>
    </cofactor>
</comment>
<dbReference type="PANTHER" id="PTHR46305">
    <property type="match status" value="1"/>
</dbReference>
<proteinExistence type="inferred from homology"/>
<evidence type="ECO:0000256" key="1">
    <source>
        <dbReference type="ARBA" id="ARBA00001974"/>
    </source>
</evidence>
<keyword evidence="3" id="KW-0274">FAD</keyword>
<dbReference type="InterPro" id="IPR003680">
    <property type="entry name" value="Flavodoxin_fold"/>
</dbReference>